<comment type="caution">
    <text evidence="1">The sequence shown here is derived from an EMBL/GenBank/DDBJ whole genome shotgun (WGS) entry which is preliminary data.</text>
</comment>
<proteinExistence type="predicted"/>
<sequence>MKKIRPHAVAHGGRDSFSAMRGRCGLSNKMLGIIGRFCLRVNARSRPRGVRRDEIGSHELSANWSVLMSSVLLVGSHELNANWPVQRSPDQPATWFLFTGSYDQPVMYLYYPVPRVT</sequence>
<organism evidence="1 2">
    <name type="scientific">Crotalaria pallida</name>
    <name type="common">Smooth rattlebox</name>
    <name type="synonym">Crotalaria striata</name>
    <dbReference type="NCBI Taxonomy" id="3830"/>
    <lineage>
        <taxon>Eukaryota</taxon>
        <taxon>Viridiplantae</taxon>
        <taxon>Streptophyta</taxon>
        <taxon>Embryophyta</taxon>
        <taxon>Tracheophyta</taxon>
        <taxon>Spermatophyta</taxon>
        <taxon>Magnoliopsida</taxon>
        <taxon>eudicotyledons</taxon>
        <taxon>Gunneridae</taxon>
        <taxon>Pentapetalae</taxon>
        <taxon>rosids</taxon>
        <taxon>fabids</taxon>
        <taxon>Fabales</taxon>
        <taxon>Fabaceae</taxon>
        <taxon>Papilionoideae</taxon>
        <taxon>50 kb inversion clade</taxon>
        <taxon>genistoids sensu lato</taxon>
        <taxon>core genistoids</taxon>
        <taxon>Crotalarieae</taxon>
        <taxon>Crotalaria</taxon>
    </lineage>
</organism>
<protein>
    <submittedName>
        <fullName evidence="1">Uncharacterized protein</fullName>
    </submittedName>
</protein>
<dbReference type="EMBL" id="JAYWIO010000003">
    <property type="protein sequence ID" value="KAK7274706.1"/>
    <property type="molecule type" value="Genomic_DNA"/>
</dbReference>
<reference evidence="1 2" key="1">
    <citation type="submission" date="2024-01" db="EMBL/GenBank/DDBJ databases">
        <title>The genomes of 5 underutilized Papilionoideae crops provide insights into root nodulation and disease resistanc.</title>
        <authorList>
            <person name="Yuan L."/>
        </authorList>
    </citation>
    <scope>NUCLEOTIDE SEQUENCE [LARGE SCALE GENOMIC DNA]</scope>
    <source>
        <strain evidence="1">ZHUSHIDOU_FW_LH</strain>
        <tissue evidence="1">Leaf</tissue>
    </source>
</reference>
<dbReference type="AlphaFoldDB" id="A0AAN9IJD1"/>
<dbReference type="Proteomes" id="UP001372338">
    <property type="component" value="Unassembled WGS sequence"/>
</dbReference>
<keyword evidence="2" id="KW-1185">Reference proteome</keyword>
<name>A0AAN9IJD1_CROPI</name>
<evidence type="ECO:0000313" key="1">
    <source>
        <dbReference type="EMBL" id="KAK7274706.1"/>
    </source>
</evidence>
<gene>
    <name evidence="1" type="ORF">RIF29_15803</name>
</gene>
<accession>A0AAN9IJD1</accession>
<evidence type="ECO:0000313" key="2">
    <source>
        <dbReference type="Proteomes" id="UP001372338"/>
    </source>
</evidence>